<dbReference type="SUPFAM" id="SSF46689">
    <property type="entry name" value="Homeodomain-like"/>
    <property type="match status" value="1"/>
</dbReference>
<evidence type="ECO:0000259" key="5">
    <source>
        <dbReference type="PROSITE" id="PS50977"/>
    </source>
</evidence>
<organism evidence="6 7">
    <name type="scientific">Hyphomonas polymorpha PS728</name>
    <dbReference type="NCBI Taxonomy" id="1280954"/>
    <lineage>
        <taxon>Bacteria</taxon>
        <taxon>Pseudomonadati</taxon>
        <taxon>Pseudomonadota</taxon>
        <taxon>Alphaproteobacteria</taxon>
        <taxon>Hyphomonadales</taxon>
        <taxon>Hyphomonadaceae</taxon>
        <taxon>Hyphomonas</taxon>
    </lineage>
</organism>
<dbReference type="InterPro" id="IPR036271">
    <property type="entry name" value="Tet_transcr_reg_TetR-rel_C_sf"/>
</dbReference>
<dbReference type="Proteomes" id="UP000027100">
    <property type="component" value="Unassembled WGS sequence"/>
</dbReference>
<evidence type="ECO:0000313" key="6">
    <source>
        <dbReference type="EMBL" id="KCZ98971.1"/>
    </source>
</evidence>
<evidence type="ECO:0000256" key="4">
    <source>
        <dbReference type="PROSITE-ProRule" id="PRU00335"/>
    </source>
</evidence>
<name>A0A062V9L6_9PROT</name>
<dbReference type="InterPro" id="IPR050109">
    <property type="entry name" value="HTH-type_TetR-like_transc_reg"/>
</dbReference>
<dbReference type="OrthoDB" id="9779746at2"/>
<evidence type="ECO:0000313" key="7">
    <source>
        <dbReference type="Proteomes" id="UP000027100"/>
    </source>
</evidence>
<evidence type="ECO:0000256" key="1">
    <source>
        <dbReference type="ARBA" id="ARBA00023015"/>
    </source>
</evidence>
<dbReference type="EMBL" id="ARYM01000007">
    <property type="protein sequence ID" value="KCZ98971.1"/>
    <property type="molecule type" value="Genomic_DNA"/>
</dbReference>
<comment type="caution">
    <text evidence="6">The sequence shown here is derived from an EMBL/GenBank/DDBJ whole genome shotgun (WGS) entry which is preliminary data.</text>
</comment>
<evidence type="ECO:0000256" key="2">
    <source>
        <dbReference type="ARBA" id="ARBA00023125"/>
    </source>
</evidence>
<keyword evidence="7" id="KW-1185">Reference proteome</keyword>
<feature type="DNA-binding region" description="H-T-H motif" evidence="4">
    <location>
        <begin position="36"/>
        <end position="55"/>
    </location>
</feature>
<dbReference type="PRINTS" id="PR00455">
    <property type="entry name" value="HTHTETR"/>
</dbReference>
<keyword evidence="1" id="KW-0805">Transcription regulation</keyword>
<dbReference type="InterPro" id="IPR009057">
    <property type="entry name" value="Homeodomain-like_sf"/>
</dbReference>
<dbReference type="PANTHER" id="PTHR30055:SF234">
    <property type="entry name" value="HTH-TYPE TRANSCRIPTIONAL REGULATOR BETI"/>
    <property type="match status" value="1"/>
</dbReference>
<dbReference type="Pfam" id="PF00440">
    <property type="entry name" value="TetR_N"/>
    <property type="match status" value="1"/>
</dbReference>
<dbReference type="InterPro" id="IPR001647">
    <property type="entry name" value="HTH_TetR"/>
</dbReference>
<proteinExistence type="predicted"/>
<dbReference type="AlphaFoldDB" id="A0A062V9L6"/>
<dbReference type="PANTHER" id="PTHR30055">
    <property type="entry name" value="HTH-TYPE TRANSCRIPTIONAL REGULATOR RUTR"/>
    <property type="match status" value="1"/>
</dbReference>
<dbReference type="RefSeq" id="WP_035596313.1">
    <property type="nucleotide sequence ID" value="NZ_ARYM01000007.1"/>
</dbReference>
<dbReference type="GO" id="GO:0003700">
    <property type="term" value="F:DNA-binding transcription factor activity"/>
    <property type="evidence" value="ECO:0007669"/>
    <property type="project" value="TreeGrafter"/>
</dbReference>
<gene>
    <name evidence="6" type="ORF">HPO_07087</name>
</gene>
<protein>
    <submittedName>
        <fullName evidence="6">TetR family transcriptional regulator</fullName>
    </submittedName>
</protein>
<dbReference type="InterPro" id="IPR041678">
    <property type="entry name" value="TetR_C_16"/>
</dbReference>
<dbReference type="eggNOG" id="COG1309">
    <property type="taxonomic scope" value="Bacteria"/>
</dbReference>
<keyword evidence="3" id="KW-0804">Transcription</keyword>
<dbReference type="Gene3D" id="1.10.357.10">
    <property type="entry name" value="Tetracycline Repressor, domain 2"/>
    <property type="match status" value="1"/>
</dbReference>
<dbReference type="Pfam" id="PF17920">
    <property type="entry name" value="TetR_C_16"/>
    <property type="match status" value="1"/>
</dbReference>
<dbReference type="STRING" id="1280954.HPO_07087"/>
<accession>A0A062V9L6</accession>
<reference evidence="6 7" key="1">
    <citation type="journal article" date="2014" name="Antonie Van Leeuwenhoek">
        <title>Hyphomonas beringensis sp. nov. and Hyphomonas chukchiensis sp. nov., isolated from surface seawater of the Bering Sea and Chukchi Sea.</title>
        <authorList>
            <person name="Li C."/>
            <person name="Lai Q."/>
            <person name="Li G."/>
            <person name="Dong C."/>
            <person name="Wang J."/>
            <person name="Liao Y."/>
            <person name="Shao Z."/>
        </authorList>
    </citation>
    <scope>NUCLEOTIDE SEQUENCE [LARGE SCALE GENOMIC DNA]</scope>
    <source>
        <strain evidence="6 7">PS728</strain>
    </source>
</reference>
<dbReference type="PROSITE" id="PS50977">
    <property type="entry name" value="HTH_TETR_2"/>
    <property type="match status" value="1"/>
</dbReference>
<evidence type="ECO:0000256" key="3">
    <source>
        <dbReference type="ARBA" id="ARBA00023163"/>
    </source>
</evidence>
<sequence>MKCSQPIRRRDAASTKNAILCAARTLFARDSYENVGIREIASLAGADAALVSRYFGSKEELFAAVMNSGERGVDVIGSELEGLPERVGELMFDPEDDGKPLEDILVMLHSGNSPIAGPIVRASIHERFHGPFAEVIGGEHAKERSQLFGAVLLGTSISQHISGDMTDDPEVREKLKKRLTEIIRLAISPF</sequence>
<keyword evidence="2 4" id="KW-0238">DNA-binding</keyword>
<dbReference type="PATRIC" id="fig|1280954.3.peg.1437"/>
<dbReference type="SUPFAM" id="SSF48498">
    <property type="entry name" value="Tetracyclin repressor-like, C-terminal domain"/>
    <property type="match status" value="1"/>
</dbReference>
<feature type="domain" description="HTH tetR-type" evidence="5">
    <location>
        <begin position="13"/>
        <end position="73"/>
    </location>
</feature>
<dbReference type="GO" id="GO:0000976">
    <property type="term" value="F:transcription cis-regulatory region binding"/>
    <property type="evidence" value="ECO:0007669"/>
    <property type="project" value="TreeGrafter"/>
</dbReference>